<feature type="domain" description="C2H2-type" evidence="8">
    <location>
        <begin position="443"/>
        <end position="465"/>
    </location>
</feature>
<feature type="compositionally biased region" description="Low complexity" evidence="7">
    <location>
        <begin position="631"/>
        <end position="644"/>
    </location>
</feature>
<feature type="region of interest" description="Disordered" evidence="7">
    <location>
        <begin position="54"/>
        <end position="141"/>
    </location>
</feature>
<dbReference type="InterPro" id="IPR013087">
    <property type="entry name" value="Znf_C2H2_type"/>
</dbReference>
<feature type="compositionally biased region" description="Low complexity" evidence="7">
    <location>
        <begin position="118"/>
        <end position="130"/>
    </location>
</feature>
<dbReference type="PANTHER" id="PTHR24396">
    <property type="entry name" value="ZINC FINGER PROTEIN"/>
    <property type="match status" value="1"/>
</dbReference>
<feature type="compositionally biased region" description="Polar residues" evidence="7">
    <location>
        <begin position="87"/>
        <end position="110"/>
    </location>
</feature>
<evidence type="ECO:0000256" key="6">
    <source>
        <dbReference type="PROSITE-ProRule" id="PRU00042"/>
    </source>
</evidence>
<dbReference type="AlphaFoldDB" id="A0A1A7X7T8"/>
<feature type="region of interest" description="Disordered" evidence="7">
    <location>
        <begin position="752"/>
        <end position="777"/>
    </location>
</feature>
<dbReference type="EMBL" id="HADW01012736">
    <property type="protein sequence ID" value="SBP14136.1"/>
    <property type="molecule type" value="Transcribed_RNA"/>
</dbReference>
<keyword evidence="5" id="KW-0539">Nucleus</keyword>
<evidence type="ECO:0000313" key="9">
    <source>
        <dbReference type="EMBL" id="SBP14136.1"/>
    </source>
</evidence>
<feature type="domain" description="C2H2-type" evidence="8">
    <location>
        <begin position="5"/>
        <end position="27"/>
    </location>
</feature>
<feature type="domain" description="C2H2-type" evidence="8">
    <location>
        <begin position="552"/>
        <end position="574"/>
    </location>
</feature>
<dbReference type="SUPFAM" id="SSF57667">
    <property type="entry name" value="beta-beta-alpha zinc fingers"/>
    <property type="match status" value="2"/>
</dbReference>
<organism evidence="9">
    <name type="scientific">Iconisemion striatum</name>
    <dbReference type="NCBI Taxonomy" id="60296"/>
    <lineage>
        <taxon>Eukaryota</taxon>
        <taxon>Metazoa</taxon>
        <taxon>Chordata</taxon>
        <taxon>Craniata</taxon>
        <taxon>Vertebrata</taxon>
        <taxon>Euteleostomi</taxon>
        <taxon>Actinopterygii</taxon>
        <taxon>Neopterygii</taxon>
        <taxon>Teleostei</taxon>
        <taxon>Neoteleostei</taxon>
        <taxon>Acanthomorphata</taxon>
        <taxon>Ovalentaria</taxon>
        <taxon>Atherinomorphae</taxon>
        <taxon>Cyprinodontiformes</taxon>
        <taxon>Nothobranchiidae</taxon>
        <taxon>Iconisemion</taxon>
    </lineage>
</organism>
<feature type="region of interest" description="Disordered" evidence="7">
    <location>
        <begin position="631"/>
        <end position="700"/>
    </location>
</feature>
<feature type="compositionally biased region" description="Low complexity" evidence="7">
    <location>
        <begin position="229"/>
        <end position="241"/>
    </location>
</feature>
<comment type="subcellular location">
    <subcellularLocation>
        <location evidence="1">Nucleus</location>
    </subcellularLocation>
</comment>
<keyword evidence="4" id="KW-0862">Zinc</keyword>
<dbReference type="InterPro" id="IPR055125">
    <property type="entry name" value="Wiz_C_Znf"/>
</dbReference>
<evidence type="ECO:0000256" key="4">
    <source>
        <dbReference type="ARBA" id="ARBA00022833"/>
    </source>
</evidence>
<feature type="compositionally biased region" description="Low complexity" evidence="7">
    <location>
        <begin position="519"/>
        <end position="536"/>
    </location>
</feature>
<sequence length="784" mass="84652">MDGPVICEVCGAYFETRRGLSSHARLHLRQLGVSVSENSGSPIELLYQLIQEKDSSTPESKSDTSTPASAKKTPQLEAKTQEVQEDVNPSSKTPVGVKTTPQKTEQQGSPSRVKEQGASLPPSSPSALRPTEGSSSSFSEHQTIAKPLWAPLETDAPISLASDNKDEVHVCQLCGCWYETRKGLASHARTHLRQIGISDNEIKGGPIEYLYQIMEEQDLKPLSAKPQEESTPSTPPQSSSKRPPDLSSLIRSPPSKRPKTPGNCTCALCGEQFENRKGLGSHARSHLRHIGVSDLVGKRSAIDAVEQLVRSGMLEPVHLPKQKSKSSSPTAPSSAPASPTVSASPQGATGQSRSSFSLSCLSSSPSTSSHSPQRLFNKAPKAKKGFRLAVDPLFKKPKPEPVEMEISVQPKPSSTNSISSMQISTAIVSTKPSDLDIQSPPTVLCDFCGQLFDTRKALSCHARAHLRQLGLTWSIRTSPLDLLREVMLQSEERKDGPRNLAKQGKALWSPQGTRRSRDSLPSGEGASSSSSVPVDYSMKDKSPGKSANVVDTSCELCGFDFENRKALASHARAHLRQLGIYEWKVDGATSPIELLSDLIRRDPNKVAQITKRYRYGDLYIKKSQRSAGIHSVSADSSAVAPSSSQKPPLKHHEHKSSRMDHSARTPRGVHAPKHGVSSGEENRGNNSHQPSRSGSIPALLPKPPLTPLVKLVGKIYSLKCRFCEEVFHGPLSVQEQWISHLQKHILSLGYKGKEAPPPAPPDSPVPPAAPDAPAAPALVHPVAV</sequence>
<keyword evidence="3 6" id="KW-0863">Zinc-finger</keyword>
<feature type="region of interest" description="Disordered" evidence="7">
    <location>
        <begin position="491"/>
        <end position="547"/>
    </location>
</feature>
<reference evidence="9" key="1">
    <citation type="submission" date="2016-05" db="EMBL/GenBank/DDBJ databases">
        <authorList>
            <person name="Lavstsen T."/>
            <person name="Jespersen J.S."/>
        </authorList>
    </citation>
    <scope>NUCLEOTIDE SEQUENCE</scope>
    <source>
        <tissue evidence="9">Brain</tissue>
    </source>
</reference>
<dbReference type="PROSITE" id="PS00028">
    <property type="entry name" value="ZINC_FINGER_C2H2_1"/>
    <property type="match status" value="5"/>
</dbReference>
<name>A0A1A7X7T8_9TELE</name>
<evidence type="ECO:0000256" key="7">
    <source>
        <dbReference type="SAM" id="MobiDB-lite"/>
    </source>
</evidence>
<feature type="region of interest" description="Disordered" evidence="7">
    <location>
        <begin position="222"/>
        <end position="261"/>
    </location>
</feature>
<dbReference type="InterPro" id="IPR051643">
    <property type="entry name" value="Transcr_Reg_ZincFinger"/>
</dbReference>
<accession>A0A1A7X7T8</accession>
<dbReference type="Gene3D" id="3.30.160.60">
    <property type="entry name" value="Classic Zinc Finger"/>
    <property type="match status" value="1"/>
</dbReference>
<feature type="domain" description="C2H2-type" evidence="8">
    <location>
        <begin position="264"/>
        <end position="286"/>
    </location>
</feature>
<dbReference type="GO" id="GO:0000978">
    <property type="term" value="F:RNA polymerase II cis-regulatory region sequence-specific DNA binding"/>
    <property type="evidence" value="ECO:0007669"/>
    <property type="project" value="TreeGrafter"/>
</dbReference>
<dbReference type="SMART" id="SM00355">
    <property type="entry name" value="ZnF_C2H2"/>
    <property type="match status" value="6"/>
</dbReference>
<proteinExistence type="predicted"/>
<feature type="compositionally biased region" description="Polar residues" evidence="7">
    <location>
        <begin position="132"/>
        <end position="141"/>
    </location>
</feature>
<keyword evidence="2" id="KW-0479">Metal-binding</keyword>
<feature type="compositionally biased region" description="Low complexity" evidence="7">
    <location>
        <begin position="325"/>
        <end position="345"/>
    </location>
</feature>
<protein>
    <submittedName>
        <fullName evidence="9">Widely interspaced zinc finger motifs</fullName>
    </submittedName>
</protein>
<dbReference type="GO" id="GO:0008270">
    <property type="term" value="F:zinc ion binding"/>
    <property type="evidence" value="ECO:0007669"/>
    <property type="project" value="UniProtKB-KW"/>
</dbReference>
<feature type="region of interest" description="Disordered" evidence="7">
    <location>
        <begin position="315"/>
        <end position="375"/>
    </location>
</feature>
<dbReference type="PANTHER" id="PTHR24396:SF29">
    <property type="entry name" value="PROTEIN WIZ ISOFORM X1"/>
    <property type="match status" value="1"/>
</dbReference>
<evidence type="ECO:0000256" key="5">
    <source>
        <dbReference type="ARBA" id="ARBA00023242"/>
    </source>
</evidence>
<dbReference type="GO" id="GO:0000981">
    <property type="term" value="F:DNA-binding transcription factor activity, RNA polymerase II-specific"/>
    <property type="evidence" value="ECO:0007669"/>
    <property type="project" value="TreeGrafter"/>
</dbReference>
<feature type="compositionally biased region" description="Pro residues" evidence="7">
    <location>
        <begin position="755"/>
        <end position="770"/>
    </location>
</feature>
<reference evidence="9" key="2">
    <citation type="submission" date="2016-06" db="EMBL/GenBank/DDBJ databases">
        <title>The genome of a short-lived fish provides insights into sex chromosome evolution and the genetic control of aging.</title>
        <authorList>
            <person name="Reichwald K."/>
            <person name="Felder M."/>
            <person name="Petzold A."/>
            <person name="Koch P."/>
            <person name="Groth M."/>
            <person name="Platzer M."/>
        </authorList>
    </citation>
    <scope>NUCLEOTIDE SEQUENCE</scope>
    <source>
        <tissue evidence="9">Brain</tissue>
    </source>
</reference>
<dbReference type="PROSITE" id="PS50157">
    <property type="entry name" value="ZINC_FINGER_C2H2_2"/>
    <property type="match status" value="4"/>
</dbReference>
<evidence type="ECO:0000256" key="1">
    <source>
        <dbReference type="ARBA" id="ARBA00004123"/>
    </source>
</evidence>
<feature type="compositionally biased region" description="Polar residues" evidence="7">
    <location>
        <begin position="684"/>
        <end position="694"/>
    </location>
</feature>
<feature type="compositionally biased region" description="Low complexity" evidence="7">
    <location>
        <begin position="352"/>
        <end position="371"/>
    </location>
</feature>
<dbReference type="GO" id="GO:0005634">
    <property type="term" value="C:nucleus"/>
    <property type="evidence" value="ECO:0007669"/>
    <property type="project" value="UniProtKB-SubCell"/>
</dbReference>
<evidence type="ECO:0000256" key="3">
    <source>
        <dbReference type="ARBA" id="ARBA00022771"/>
    </source>
</evidence>
<dbReference type="InterPro" id="IPR036236">
    <property type="entry name" value="Znf_C2H2_sf"/>
</dbReference>
<dbReference type="Pfam" id="PF23015">
    <property type="entry name" value="zf-WIZ"/>
    <property type="match status" value="1"/>
</dbReference>
<evidence type="ECO:0000259" key="8">
    <source>
        <dbReference type="PROSITE" id="PS50157"/>
    </source>
</evidence>
<evidence type="ECO:0000256" key="2">
    <source>
        <dbReference type="ARBA" id="ARBA00022723"/>
    </source>
</evidence>
<gene>
    <name evidence="9" type="primary">WIZ</name>
</gene>